<protein>
    <recommendedName>
        <fullName evidence="4">3CxxC-type domain-containing protein</fullName>
    </recommendedName>
</protein>
<dbReference type="GO" id="GO:0003676">
    <property type="term" value="F:nucleic acid binding"/>
    <property type="evidence" value="ECO:0007669"/>
    <property type="project" value="InterPro"/>
</dbReference>
<dbReference type="Gene3D" id="4.10.60.10">
    <property type="entry name" value="Zinc finger, CCHC-type"/>
    <property type="match status" value="1"/>
</dbReference>
<proteinExistence type="predicted"/>
<dbReference type="InterPro" id="IPR033446">
    <property type="entry name" value="ZCCHC24_Znf-3CxxC"/>
</dbReference>
<sequence>MVWLDQPDIQNYPDKITKNYATLHANSHYNSEEFPPSLNPLTRPFNNAIQSQDNIFSLVNGSSIGRGFNNQNFSFSTKGDFQSQKAAEIVEDSFINNRAFINRDDQNTMINCDRTTGSLLSVSSPGTDQASITSLENVNNLIKASRLLSGELNDFHSNWTYPQQFDYNRPQTPFQAGSSPSPYSSVLDLCDRAADLSLTPGQQQEKSRLAKRPPNSYLCHLCFTKGHYIKDCPQARPKGEGLTPYQGKKRCFGEYKCSKCKRKWMSGNSWANMGQECIKCHILVYPHKQRPLEKPDGLDVSDQSKVHPQHLCEKCKMLGHYCRRVN</sequence>
<dbReference type="InterPro" id="IPR036875">
    <property type="entry name" value="Znf_CCHC_sf"/>
</dbReference>
<keyword evidence="1" id="KW-0479">Metal-binding</keyword>
<evidence type="ECO:0000256" key="3">
    <source>
        <dbReference type="ARBA" id="ARBA00022833"/>
    </source>
</evidence>
<dbReference type="InterPro" id="IPR057809">
    <property type="entry name" value="ZCCHC24_C"/>
</dbReference>
<comment type="caution">
    <text evidence="5">The sequence shown here is derived from an EMBL/GenBank/DDBJ whole genome shotgun (WGS) entry which is preliminary data.</text>
</comment>
<accession>A0AAE1AHF4</accession>
<dbReference type="Pfam" id="PF23490">
    <property type="entry name" value="ZCCHC24_C"/>
    <property type="match status" value="1"/>
</dbReference>
<organism evidence="5 6">
    <name type="scientific">Elysia crispata</name>
    <name type="common">lettuce slug</name>
    <dbReference type="NCBI Taxonomy" id="231223"/>
    <lineage>
        <taxon>Eukaryota</taxon>
        <taxon>Metazoa</taxon>
        <taxon>Spiralia</taxon>
        <taxon>Lophotrochozoa</taxon>
        <taxon>Mollusca</taxon>
        <taxon>Gastropoda</taxon>
        <taxon>Heterobranchia</taxon>
        <taxon>Euthyneura</taxon>
        <taxon>Panpulmonata</taxon>
        <taxon>Sacoglossa</taxon>
        <taxon>Placobranchoidea</taxon>
        <taxon>Plakobranchidae</taxon>
        <taxon>Elysia</taxon>
    </lineage>
</organism>
<dbReference type="SMART" id="SM01328">
    <property type="entry name" value="zf-3CxxC"/>
    <property type="match status" value="1"/>
</dbReference>
<dbReference type="AlphaFoldDB" id="A0AAE1AHF4"/>
<dbReference type="SUPFAM" id="SSF57756">
    <property type="entry name" value="Retrovirus zinc finger-like domains"/>
    <property type="match status" value="1"/>
</dbReference>
<dbReference type="InterPro" id="IPR027377">
    <property type="entry name" value="ZAR1/RTP1-5-like_Znf-3CxxC"/>
</dbReference>
<dbReference type="Pfam" id="PF13696">
    <property type="entry name" value="zf-CCHC_2"/>
    <property type="match status" value="1"/>
</dbReference>
<dbReference type="GO" id="GO:0008270">
    <property type="term" value="F:zinc ion binding"/>
    <property type="evidence" value="ECO:0007669"/>
    <property type="project" value="UniProtKB-KW"/>
</dbReference>
<keyword evidence="3" id="KW-0862">Zinc</keyword>
<evidence type="ECO:0000313" key="5">
    <source>
        <dbReference type="EMBL" id="KAK3787615.1"/>
    </source>
</evidence>
<evidence type="ECO:0000313" key="6">
    <source>
        <dbReference type="Proteomes" id="UP001283361"/>
    </source>
</evidence>
<dbReference type="InterPro" id="IPR025829">
    <property type="entry name" value="Zn_knuckle_CX2CX3GHX4C"/>
</dbReference>
<dbReference type="EMBL" id="JAWDGP010001849">
    <property type="protein sequence ID" value="KAK3787615.1"/>
    <property type="molecule type" value="Genomic_DNA"/>
</dbReference>
<keyword evidence="6" id="KW-1185">Reference proteome</keyword>
<gene>
    <name evidence="5" type="ORF">RRG08_034318</name>
</gene>
<dbReference type="Pfam" id="PF17180">
    <property type="entry name" value="Zn_ribbon_3CxxC_2"/>
    <property type="match status" value="1"/>
</dbReference>
<name>A0AAE1AHF4_9GAST</name>
<evidence type="ECO:0000259" key="4">
    <source>
        <dbReference type="SMART" id="SM01328"/>
    </source>
</evidence>
<feature type="domain" description="3CxxC-type" evidence="4">
    <location>
        <begin position="250"/>
        <end position="318"/>
    </location>
</feature>
<reference evidence="5" key="1">
    <citation type="journal article" date="2023" name="G3 (Bethesda)">
        <title>A reference genome for the long-term kleptoplast-retaining sea slug Elysia crispata morphotype clarki.</title>
        <authorList>
            <person name="Eastman K.E."/>
            <person name="Pendleton A.L."/>
            <person name="Shaikh M.A."/>
            <person name="Suttiyut T."/>
            <person name="Ogas R."/>
            <person name="Tomko P."/>
            <person name="Gavelis G."/>
            <person name="Widhalm J.R."/>
            <person name="Wisecaver J.H."/>
        </authorList>
    </citation>
    <scope>NUCLEOTIDE SEQUENCE</scope>
    <source>
        <strain evidence="5">ECLA1</strain>
    </source>
</reference>
<keyword evidence="2" id="KW-0863">Zinc-finger</keyword>
<evidence type="ECO:0000256" key="2">
    <source>
        <dbReference type="ARBA" id="ARBA00022771"/>
    </source>
</evidence>
<evidence type="ECO:0000256" key="1">
    <source>
        <dbReference type="ARBA" id="ARBA00022723"/>
    </source>
</evidence>
<dbReference type="Proteomes" id="UP001283361">
    <property type="component" value="Unassembled WGS sequence"/>
</dbReference>